<dbReference type="PANTHER" id="PTHR45818:SF3">
    <property type="entry name" value="PROTEIN VAV"/>
    <property type="match status" value="1"/>
</dbReference>
<feature type="region of interest" description="Disordered" evidence="1">
    <location>
        <begin position="974"/>
        <end position="1025"/>
    </location>
</feature>
<feature type="region of interest" description="Disordered" evidence="1">
    <location>
        <begin position="404"/>
        <end position="452"/>
    </location>
</feature>
<dbReference type="SUPFAM" id="SSF48065">
    <property type="entry name" value="DBL homology domain (DH-domain)"/>
    <property type="match status" value="1"/>
</dbReference>
<evidence type="ECO:0000259" key="2">
    <source>
        <dbReference type="PROSITE" id="PS50010"/>
    </source>
</evidence>
<feature type="domain" description="DH" evidence="2">
    <location>
        <begin position="333"/>
        <end position="586"/>
    </location>
</feature>
<sequence length="1041" mass="116005">MSGFRLHSPTAISSSIYGDAWHGLPSDQQSKNSGRSVGTIQRASKYGPSTPSPGSARSLGSNSSARLQDGNENLMARRELSHSSLRGSQYSTKTSPITRTSKQASYRSTWGTDIPPPPDKQRFSSLLAEAGPLEDIDLNAHCGESLYSRHESTRDADDNADRGLSFDIRKHETLSTPRLPSNASQEDRAPRSFNIATEHLFQSENPLKRLIDTLRSQGPKGRHSLTVRKERWTLDDFDETKPNKFDLPQSRRPNGHQKASSWSSSGVRDVIRSATVRLQSKMDRPRSPMFSTSHFLRSNRSSRIANTASRASMDGEQVVARVEEKIARARAVQRRRILEELITSEESYVADLKVLLHVYFFMLNSAPKGLQATQPEISQNVADMLRLHEDILLEIKTLMPDSHVQSYAAPQQRSKHPRWYSGESAEAPPSGSPVQNARPTFDSCLSGSQRDRSLATTPAEAADIARVFERMLRRFFLYEEYGARYESMLRNMAMLSKIIPNWSTYERGIEALVNSLFPQNGILKGSKKGLTHEDLLIKPIQRVCRYPLLFADLYKQTPVADGQQFSEEIEKVLFRLRETAKEINKATNDQQTQLKIQRSWHLQDLLALPDISPSPASLRFMGHSSLCGVLYAAYQSNTGDLRGKYMLCALFKSHMLLALPQKGSNFSVVAIINTSDIQIVEADNGRGLQCHSAPFSWKMMFEFDQQLYEMIFCACTSREEQQWRNDLHERSRDSEDETLRGSLPTSGQSLLSLDIKTLGFVFGQPGTLTRRQSIQRAATVNSRRNGHQVIIKNTNSLKESGDSPATELECLSRSQSLLSTHRIPVLAPKRAERQRIETAMSDVWTRDRLPFPGMAGNRGSYLIQKSATSVMRKISKASMTTTSTKRTVSTYTSITENDPTPCPELVHENPEMANTAIQRKVSYASMSDAGLGSGHVGFFPVAQTDGACSPPRDHQTPTLPSELGKLTTARIESLSTDSMVKEGKLAKSQKGRKSRVGSPASTGGTSQAFSEPGPGPGKGKFHTPKTLFRVFRTEGIKNWLN</sequence>
<organism evidence="3 4">
    <name type="scientific">Imshaugia aleurites</name>
    <dbReference type="NCBI Taxonomy" id="172621"/>
    <lineage>
        <taxon>Eukaryota</taxon>
        <taxon>Fungi</taxon>
        <taxon>Dikarya</taxon>
        <taxon>Ascomycota</taxon>
        <taxon>Pezizomycotina</taxon>
        <taxon>Lecanoromycetes</taxon>
        <taxon>OSLEUM clade</taxon>
        <taxon>Lecanoromycetidae</taxon>
        <taxon>Lecanorales</taxon>
        <taxon>Lecanorineae</taxon>
        <taxon>Parmeliaceae</taxon>
        <taxon>Imshaugia</taxon>
    </lineage>
</organism>
<feature type="compositionally biased region" description="Polar residues" evidence="1">
    <location>
        <begin position="26"/>
        <end position="66"/>
    </location>
</feature>
<feature type="region of interest" description="Disordered" evidence="1">
    <location>
        <begin position="167"/>
        <end position="189"/>
    </location>
</feature>
<dbReference type="SMART" id="SM00325">
    <property type="entry name" value="RhoGEF"/>
    <property type="match status" value="1"/>
</dbReference>
<protein>
    <recommendedName>
        <fullName evidence="2">DH domain-containing protein</fullName>
    </recommendedName>
</protein>
<dbReference type="Proteomes" id="UP000664534">
    <property type="component" value="Unassembled WGS sequence"/>
</dbReference>
<feature type="compositionally biased region" description="Polar residues" evidence="1">
    <location>
        <begin position="999"/>
        <end position="1009"/>
    </location>
</feature>
<comment type="caution">
    <text evidence="3">The sequence shown here is derived from an EMBL/GenBank/DDBJ whole genome shotgun (WGS) entry which is preliminary data.</text>
</comment>
<dbReference type="EMBL" id="CAJPDT010000054">
    <property type="protein sequence ID" value="CAF9929611.1"/>
    <property type="molecule type" value="Genomic_DNA"/>
</dbReference>
<feature type="compositionally biased region" description="Polar residues" evidence="1">
    <location>
        <begin position="257"/>
        <end position="266"/>
    </location>
</feature>
<reference evidence="3" key="1">
    <citation type="submission" date="2021-03" db="EMBL/GenBank/DDBJ databases">
        <authorList>
            <person name="Tagirdzhanova G."/>
        </authorList>
    </citation>
    <scope>NUCLEOTIDE SEQUENCE</scope>
</reference>
<dbReference type="PROSITE" id="PS50010">
    <property type="entry name" value="DH_2"/>
    <property type="match status" value="1"/>
</dbReference>
<feature type="compositionally biased region" description="Polar residues" evidence="1">
    <location>
        <begin position="432"/>
        <end position="448"/>
    </location>
</feature>
<dbReference type="GO" id="GO:0005085">
    <property type="term" value="F:guanyl-nucleotide exchange factor activity"/>
    <property type="evidence" value="ECO:0007669"/>
    <property type="project" value="InterPro"/>
</dbReference>
<keyword evidence="4" id="KW-1185">Reference proteome</keyword>
<dbReference type="OrthoDB" id="8059989at2759"/>
<feature type="region of interest" description="Disordered" evidence="1">
    <location>
        <begin position="23"/>
        <end position="67"/>
    </location>
</feature>
<dbReference type="InterPro" id="IPR035899">
    <property type="entry name" value="DBL_dom_sf"/>
</dbReference>
<feature type="region of interest" description="Disordered" evidence="1">
    <location>
        <begin position="80"/>
        <end position="123"/>
    </location>
</feature>
<dbReference type="GO" id="GO:0005737">
    <property type="term" value="C:cytoplasm"/>
    <property type="evidence" value="ECO:0007669"/>
    <property type="project" value="TreeGrafter"/>
</dbReference>
<evidence type="ECO:0000313" key="3">
    <source>
        <dbReference type="EMBL" id="CAF9929611.1"/>
    </source>
</evidence>
<feature type="region of interest" description="Disordered" evidence="1">
    <location>
        <begin position="238"/>
        <end position="266"/>
    </location>
</feature>
<feature type="compositionally biased region" description="Polar residues" evidence="1">
    <location>
        <begin position="82"/>
        <end position="111"/>
    </location>
</feature>
<accession>A0A8H3FRU3</accession>
<dbReference type="InterPro" id="IPR000219">
    <property type="entry name" value="DH_dom"/>
</dbReference>
<evidence type="ECO:0000256" key="1">
    <source>
        <dbReference type="SAM" id="MobiDB-lite"/>
    </source>
</evidence>
<dbReference type="Pfam" id="PF00621">
    <property type="entry name" value="RhoGEF"/>
    <property type="match status" value="1"/>
</dbReference>
<dbReference type="AlphaFoldDB" id="A0A8H3FRU3"/>
<feature type="compositionally biased region" description="Polar residues" evidence="1">
    <location>
        <begin position="174"/>
        <end position="184"/>
    </location>
</feature>
<evidence type="ECO:0000313" key="4">
    <source>
        <dbReference type="Proteomes" id="UP000664534"/>
    </source>
</evidence>
<dbReference type="Gene3D" id="1.20.900.10">
    <property type="entry name" value="Dbl homology (DH) domain"/>
    <property type="match status" value="1"/>
</dbReference>
<gene>
    <name evidence="3" type="ORF">IMSHALPRED_007957</name>
</gene>
<name>A0A8H3FRU3_9LECA</name>
<dbReference type="PANTHER" id="PTHR45818">
    <property type="entry name" value="PROTEIN VAV"/>
    <property type="match status" value="1"/>
</dbReference>
<proteinExistence type="predicted"/>